<keyword evidence="2" id="KW-1185">Reference proteome</keyword>
<sequence length="567" mass="65402">MTNALLKLKHDNHLYFRKCLKIKDKKARIVPFTINDSQDRLNQIVTDHYTKYPDPDTRPTLYIIILKARQQGMSTFTEGLFFKAITLGLPNDKPFNKVAMIVSYDDDSAKTINDMSGRYLQYLPDVIKPMNRPIRGKGIYFENPSREEFKVKPGLQSKFLIETANNKNAGSGYTINYLHISELAKWQDAETTMTSLLQSVPDYNGIVIVESTAMGVGGYFYDLWMKAKQGKNNYVPLFIPWYEHKEYVTPLAAGEEVKLDQIEEELVQNYNLTPEQVKWRRKTISDKLNGDDEKFKQEYPSNDMEAFLTSGRTRFNTRILTQWLNRAKAGEQGNIEYGQFVPQHDGYITVWKHPEPGRRYVIGADTSEGLATGDYDAATVWDAETWELCARWHGHIDPDVFGEIELPRLGKYYNEALIVPEVNNHGYTTVTALKRVNYPRIYMRERYDGLVDEMTKALGWRTDARTKPLAIDFMAKCIREGLIRVHDEQLINECITYIREADGTTNAQEGCFDDLVMASAIALFVLSNYLSDYFDARDPAGSMYDRQDNLPHALRDDRGHFNSWENY</sequence>
<dbReference type="InterPro" id="IPR027417">
    <property type="entry name" value="P-loop_NTPase"/>
</dbReference>
<dbReference type="Gene3D" id="3.40.50.300">
    <property type="entry name" value="P-loop containing nucleotide triphosphate hydrolases"/>
    <property type="match status" value="1"/>
</dbReference>
<organism evidence="1 2">
    <name type="scientific">Paenibacillus sambharensis</name>
    <dbReference type="NCBI Taxonomy" id="1803190"/>
    <lineage>
        <taxon>Bacteria</taxon>
        <taxon>Bacillati</taxon>
        <taxon>Bacillota</taxon>
        <taxon>Bacilli</taxon>
        <taxon>Bacillales</taxon>
        <taxon>Paenibacillaceae</taxon>
        <taxon>Paenibacillus</taxon>
    </lineage>
</organism>
<accession>A0A2W1LUQ0</accession>
<protein>
    <recommendedName>
        <fullName evidence="3">Terminase large subunit gp17-like C-terminal domain-containing protein</fullName>
    </recommendedName>
</protein>
<name>A0A2W1LUQ0_9BACL</name>
<evidence type="ECO:0000313" key="2">
    <source>
        <dbReference type="Proteomes" id="UP000249522"/>
    </source>
</evidence>
<dbReference type="AlphaFoldDB" id="A0A2W1LUQ0"/>
<dbReference type="OrthoDB" id="9768556at2"/>
<dbReference type="EMBL" id="QKRB01000044">
    <property type="protein sequence ID" value="PZD95227.1"/>
    <property type="molecule type" value="Genomic_DNA"/>
</dbReference>
<dbReference type="Gene3D" id="3.30.420.240">
    <property type="match status" value="1"/>
</dbReference>
<comment type="caution">
    <text evidence="1">The sequence shown here is derived from an EMBL/GenBank/DDBJ whole genome shotgun (WGS) entry which is preliminary data.</text>
</comment>
<evidence type="ECO:0000313" key="1">
    <source>
        <dbReference type="EMBL" id="PZD95227.1"/>
    </source>
</evidence>
<gene>
    <name evidence="1" type="ORF">DNH61_11750</name>
</gene>
<evidence type="ECO:0008006" key="3">
    <source>
        <dbReference type="Google" id="ProtNLM"/>
    </source>
</evidence>
<proteinExistence type="predicted"/>
<reference evidence="1 2" key="1">
    <citation type="submission" date="2018-06" db="EMBL/GenBank/DDBJ databases">
        <title>Paenibacillus imtechensis sp. nov.</title>
        <authorList>
            <person name="Pinnaka A.K."/>
            <person name="Singh H."/>
            <person name="Kaur M."/>
        </authorList>
    </citation>
    <scope>NUCLEOTIDE SEQUENCE [LARGE SCALE GENOMIC DNA]</scope>
    <source>
        <strain evidence="1 2">SMB1</strain>
    </source>
</reference>
<dbReference type="RefSeq" id="WP_111146856.1">
    <property type="nucleotide sequence ID" value="NZ_QKRB01000044.1"/>
</dbReference>
<dbReference type="Proteomes" id="UP000249522">
    <property type="component" value="Unassembled WGS sequence"/>
</dbReference>